<organism evidence="5 6">
    <name type="scientific">Allomyces macrogynus (strain ATCC 38327)</name>
    <name type="common">Allomyces javanicus var. macrogynus</name>
    <dbReference type="NCBI Taxonomy" id="578462"/>
    <lineage>
        <taxon>Eukaryota</taxon>
        <taxon>Fungi</taxon>
        <taxon>Fungi incertae sedis</taxon>
        <taxon>Blastocladiomycota</taxon>
        <taxon>Blastocladiomycetes</taxon>
        <taxon>Blastocladiales</taxon>
        <taxon>Blastocladiaceae</taxon>
        <taxon>Allomyces</taxon>
    </lineage>
</organism>
<dbReference type="EMBL" id="GG745332">
    <property type="protein sequence ID" value="KNE57626.1"/>
    <property type="molecule type" value="Genomic_DNA"/>
</dbReference>
<comment type="subcellular location">
    <subcellularLocation>
        <location evidence="1">Mitochondrion</location>
    </subcellularLocation>
</comment>
<dbReference type="Gene3D" id="1.10.10.200">
    <property type="match status" value="1"/>
</dbReference>
<dbReference type="FunFam" id="1.10.10.200:FF:000002">
    <property type="entry name" value="Probable transcriptional regulatory protein CLM62_37755"/>
    <property type="match status" value="1"/>
</dbReference>
<evidence type="ECO:0000313" key="6">
    <source>
        <dbReference type="Proteomes" id="UP000054350"/>
    </source>
</evidence>
<evidence type="ECO:0000259" key="4">
    <source>
        <dbReference type="Pfam" id="PF20772"/>
    </source>
</evidence>
<dbReference type="PANTHER" id="PTHR12532">
    <property type="entry name" value="TRANSLATIONAL ACTIVATOR OF CYTOCHROME C OXIDASE 1"/>
    <property type="match status" value="1"/>
</dbReference>
<keyword evidence="5" id="KW-0238">DNA-binding</keyword>
<evidence type="ECO:0000256" key="1">
    <source>
        <dbReference type="ARBA" id="ARBA00004173"/>
    </source>
</evidence>
<dbReference type="InterPro" id="IPR026564">
    <property type="entry name" value="Transcrip_reg_TACO1-like_dom3"/>
</dbReference>
<dbReference type="InterPro" id="IPR002876">
    <property type="entry name" value="Transcrip_reg_TACO1-like"/>
</dbReference>
<dbReference type="OrthoDB" id="2017544at2759"/>
<dbReference type="HAMAP" id="MF_00693">
    <property type="entry name" value="Transcrip_reg_TACO1"/>
    <property type="match status" value="1"/>
</dbReference>
<reference evidence="6" key="2">
    <citation type="submission" date="2009-11" db="EMBL/GenBank/DDBJ databases">
        <title>The Genome Sequence of Allomyces macrogynus strain ATCC 38327.</title>
        <authorList>
            <consortium name="The Broad Institute Genome Sequencing Platform"/>
            <person name="Russ C."/>
            <person name="Cuomo C."/>
            <person name="Shea T."/>
            <person name="Young S.K."/>
            <person name="Zeng Q."/>
            <person name="Koehrsen M."/>
            <person name="Haas B."/>
            <person name="Borodovsky M."/>
            <person name="Guigo R."/>
            <person name="Alvarado L."/>
            <person name="Berlin A."/>
            <person name="Borenstein D."/>
            <person name="Chen Z."/>
            <person name="Engels R."/>
            <person name="Freedman E."/>
            <person name="Gellesch M."/>
            <person name="Goldberg J."/>
            <person name="Griggs A."/>
            <person name="Gujja S."/>
            <person name="Heiman D."/>
            <person name="Hepburn T."/>
            <person name="Howarth C."/>
            <person name="Jen D."/>
            <person name="Larson L."/>
            <person name="Lewis B."/>
            <person name="Mehta T."/>
            <person name="Park D."/>
            <person name="Pearson M."/>
            <person name="Roberts A."/>
            <person name="Saif S."/>
            <person name="Shenoy N."/>
            <person name="Sisk P."/>
            <person name="Stolte C."/>
            <person name="Sykes S."/>
            <person name="Walk T."/>
            <person name="White J."/>
            <person name="Yandava C."/>
            <person name="Burger G."/>
            <person name="Gray M.W."/>
            <person name="Holland P.W.H."/>
            <person name="King N."/>
            <person name="Lang F.B.F."/>
            <person name="Roger A.J."/>
            <person name="Ruiz-Trillo I."/>
            <person name="Lander E."/>
            <person name="Nusbaum C."/>
        </authorList>
    </citation>
    <scope>NUCLEOTIDE SEQUENCE [LARGE SCALE GENOMIC DNA]</scope>
    <source>
        <strain evidence="6">ATCC 38327</strain>
    </source>
</reference>
<dbReference type="SUPFAM" id="SSF75625">
    <property type="entry name" value="YebC-like"/>
    <property type="match status" value="1"/>
</dbReference>
<dbReference type="InterPro" id="IPR017856">
    <property type="entry name" value="Integrase-like_N"/>
</dbReference>
<name>A0A0L0S5D3_ALLM3</name>
<dbReference type="InterPro" id="IPR029072">
    <property type="entry name" value="YebC-like"/>
</dbReference>
<dbReference type="AlphaFoldDB" id="A0A0L0S5D3"/>
<gene>
    <name evidence="5" type="ORF">AMAG_04491</name>
</gene>
<dbReference type="Proteomes" id="UP000054350">
    <property type="component" value="Unassembled WGS sequence"/>
</dbReference>
<dbReference type="OMA" id="FGPGGCM"/>
<protein>
    <submittedName>
        <fullName evidence="5">YebC/PmpR family DNA-binding regulatory protein</fullName>
    </submittedName>
</protein>
<sequence>MFNAITPRLGAGAVARAVLRHPTAVHLPVPAPRAAIPAATTTVIMAMPCRYAGHNKWSKIRHKKGDADTKRALQFSRLGREMIAAVKSGGGSIDPAVNNKLGALLTKARAINMPKASIDAALKKAQGPDASNLVTVTYEGSALGTAFIVEAVTDNSNRTVKNVKAALTKVGGSMSSVAFMFSRKGVITVTAPTDVASTDAALEKVLGAALEAGAEDVHPANEDESEYAVLTEYTAMYQVSNALKERGLQVTSVEGSYIVNEDYTVTAEGEREVELGKLIDKLEGMDDVVRVYTNLE</sequence>
<reference evidence="5 6" key="1">
    <citation type="submission" date="2009-11" db="EMBL/GenBank/DDBJ databases">
        <title>Annotation of Allomyces macrogynus ATCC 38327.</title>
        <authorList>
            <consortium name="The Broad Institute Genome Sequencing Platform"/>
            <person name="Russ C."/>
            <person name="Cuomo C."/>
            <person name="Burger G."/>
            <person name="Gray M.W."/>
            <person name="Holland P.W.H."/>
            <person name="King N."/>
            <person name="Lang F.B.F."/>
            <person name="Roger A.J."/>
            <person name="Ruiz-Trillo I."/>
            <person name="Young S.K."/>
            <person name="Zeng Q."/>
            <person name="Gargeya S."/>
            <person name="Fitzgerald M."/>
            <person name="Haas B."/>
            <person name="Abouelleil A."/>
            <person name="Alvarado L."/>
            <person name="Arachchi H.M."/>
            <person name="Berlin A."/>
            <person name="Chapman S.B."/>
            <person name="Gearin G."/>
            <person name="Goldberg J."/>
            <person name="Griggs A."/>
            <person name="Gujja S."/>
            <person name="Hansen M."/>
            <person name="Heiman D."/>
            <person name="Howarth C."/>
            <person name="Larimer J."/>
            <person name="Lui A."/>
            <person name="MacDonald P.J.P."/>
            <person name="McCowen C."/>
            <person name="Montmayeur A."/>
            <person name="Murphy C."/>
            <person name="Neiman D."/>
            <person name="Pearson M."/>
            <person name="Priest M."/>
            <person name="Roberts A."/>
            <person name="Saif S."/>
            <person name="Shea T."/>
            <person name="Sisk P."/>
            <person name="Stolte C."/>
            <person name="Sykes S."/>
            <person name="Wortman J."/>
            <person name="Nusbaum C."/>
            <person name="Birren B."/>
        </authorList>
    </citation>
    <scope>NUCLEOTIDE SEQUENCE [LARGE SCALE GENOMIC DNA]</scope>
    <source>
        <strain evidence="5 6">ATCC 38327</strain>
    </source>
</reference>
<dbReference type="Pfam" id="PF01709">
    <property type="entry name" value="Transcrip_reg"/>
    <property type="match status" value="1"/>
</dbReference>
<feature type="domain" description="TACO1/YebC-like second and third" evidence="3">
    <location>
        <begin position="135"/>
        <end position="295"/>
    </location>
</feature>
<accession>A0A0L0S5D3</accession>
<dbReference type="PANTHER" id="PTHR12532:SF0">
    <property type="entry name" value="TRANSLATIONAL ACTIVATOR OF CYTOCHROME C OXIDASE 1"/>
    <property type="match status" value="1"/>
</dbReference>
<dbReference type="InterPro" id="IPR049083">
    <property type="entry name" value="TACO1_YebC_N"/>
</dbReference>
<proteinExistence type="inferred from homology"/>
<dbReference type="VEuPathDB" id="FungiDB:AMAG_04491"/>
<evidence type="ECO:0000313" key="5">
    <source>
        <dbReference type="EMBL" id="KNE57626.1"/>
    </source>
</evidence>
<dbReference type="InterPro" id="IPR048300">
    <property type="entry name" value="TACO1_YebC-like_2nd/3rd_dom"/>
</dbReference>
<dbReference type="GO" id="GO:0005739">
    <property type="term" value="C:mitochondrion"/>
    <property type="evidence" value="ECO:0007669"/>
    <property type="project" value="UniProtKB-SubCell"/>
</dbReference>
<comment type="similarity">
    <text evidence="2">Belongs to the TACO1 family.</text>
</comment>
<dbReference type="Pfam" id="PF20772">
    <property type="entry name" value="TACO1_YebC_N"/>
    <property type="match status" value="1"/>
</dbReference>
<dbReference type="Gene3D" id="3.30.70.980">
    <property type="match status" value="2"/>
</dbReference>
<feature type="domain" description="TACO1/YebC-like N-terminal" evidence="4">
    <location>
        <begin position="55"/>
        <end position="127"/>
    </location>
</feature>
<dbReference type="STRING" id="578462.A0A0L0S5D3"/>
<keyword evidence="6" id="KW-1185">Reference proteome</keyword>
<dbReference type="GO" id="GO:0003677">
    <property type="term" value="F:DNA binding"/>
    <property type="evidence" value="ECO:0007669"/>
    <property type="project" value="UniProtKB-KW"/>
</dbReference>
<evidence type="ECO:0000256" key="2">
    <source>
        <dbReference type="ARBA" id="ARBA00008724"/>
    </source>
</evidence>
<evidence type="ECO:0000259" key="3">
    <source>
        <dbReference type="Pfam" id="PF01709"/>
    </source>
</evidence>
<dbReference type="eggNOG" id="KOG2972">
    <property type="taxonomic scope" value="Eukaryota"/>
</dbReference>